<dbReference type="PROSITE" id="PS00455">
    <property type="entry name" value="AMP_BINDING"/>
    <property type="match status" value="1"/>
</dbReference>
<comment type="similarity">
    <text evidence="1">Belongs to the ATP-dependent AMP-binding enzyme family.</text>
</comment>
<dbReference type="EMBL" id="ML001035">
    <property type="protein sequence ID" value="RKO83612.1"/>
    <property type="molecule type" value="Genomic_DNA"/>
</dbReference>
<dbReference type="AlphaFoldDB" id="A0A4P9VWP8"/>
<evidence type="ECO:0000256" key="2">
    <source>
        <dbReference type="ARBA" id="ARBA00013275"/>
    </source>
</evidence>
<proteinExistence type="inferred from homology"/>
<dbReference type="SUPFAM" id="SSF56801">
    <property type="entry name" value="Acetyl-CoA synthetase-like"/>
    <property type="match status" value="1"/>
</dbReference>
<evidence type="ECO:0000259" key="3">
    <source>
        <dbReference type="Pfam" id="PF00501"/>
    </source>
</evidence>
<sequence>MAQKKAAPVETFDVPMRMGGWGKAKPHISSFGQYRRELAASIDDPVKFWGELSHELLSWNTPPKTIKTGDFHHPENITWFPDGTINASYNCVDRHAHTTPHRVALIIEADEPGHSRKVTYAELLADVCRVANLLLSLGVRKGDAVGIFMPMVGEVVVSMLACARIGALHSVVFAGFSAEALGDRLTDARCKVLITADEGRRGGKIIPLKVIADGALKRAPPSNARFAPPEIVNAEHPLFVLYTSGSTGKPKGLVHTTGGYLLGTTATTKYLFDYHQGDVFGCMADVGWITGHSYALYGILCLGGTTVIYEGTPTYPSAGRYWDIVQTHRVTQFYTSPTAIRALRKLGDEFPKQFDLSSLRVLGSVGEPIDPTAWLWYFEVVGRKECAIVDTYWQSETGSIVLSPFPGAVPTKPGSTTVPFFGIVPELLEADTGRVLRGNDVEGVLVFRHPWPSMARTVLGDHDRYLKTYFGPYK</sequence>
<keyword evidence="6" id="KW-1185">Reference proteome</keyword>
<name>A0A4P9VWP8_9FUNG</name>
<dbReference type="OrthoDB" id="1706066at2759"/>
<dbReference type="InterPro" id="IPR020845">
    <property type="entry name" value="AMP-binding_CS"/>
</dbReference>
<dbReference type="InterPro" id="IPR000873">
    <property type="entry name" value="AMP-dep_synth/lig_dom"/>
</dbReference>
<protein>
    <recommendedName>
        <fullName evidence="2">acetate--CoA ligase</fullName>
        <ecNumber evidence="2">6.2.1.1</ecNumber>
    </recommendedName>
</protein>
<evidence type="ECO:0000259" key="4">
    <source>
        <dbReference type="Pfam" id="PF16177"/>
    </source>
</evidence>
<dbReference type="Pfam" id="PF00501">
    <property type="entry name" value="AMP-binding"/>
    <property type="match status" value="1"/>
</dbReference>
<reference evidence="6" key="1">
    <citation type="journal article" date="2018" name="Nat. Microbiol.">
        <title>Leveraging single-cell genomics to expand the fungal tree of life.</title>
        <authorList>
            <person name="Ahrendt S.R."/>
            <person name="Quandt C.A."/>
            <person name="Ciobanu D."/>
            <person name="Clum A."/>
            <person name="Salamov A."/>
            <person name="Andreopoulos B."/>
            <person name="Cheng J.F."/>
            <person name="Woyke T."/>
            <person name="Pelin A."/>
            <person name="Henrissat B."/>
            <person name="Reynolds N.K."/>
            <person name="Benny G.L."/>
            <person name="Smith M.E."/>
            <person name="James T.Y."/>
            <person name="Grigoriev I.V."/>
        </authorList>
    </citation>
    <scope>NUCLEOTIDE SEQUENCE [LARGE SCALE GENOMIC DNA]</scope>
</reference>
<feature type="non-terminal residue" evidence="5">
    <location>
        <position position="474"/>
    </location>
</feature>
<evidence type="ECO:0000313" key="5">
    <source>
        <dbReference type="EMBL" id="RKO83612.1"/>
    </source>
</evidence>
<dbReference type="GO" id="GO:0006085">
    <property type="term" value="P:acetyl-CoA biosynthetic process"/>
    <property type="evidence" value="ECO:0007669"/>
    <property type="project" value="TreeGrafter"/>
</dbReference>
<gene>
    <name evidence="5" type="ORF">BDK51DRAFT_33430</name>
</gene>
<feature type="domain" description="Acetyl-coenzyme A synthetase N-terminal" evidence="4">
    <location>
        <begin position="34"/>
        <end position="91"/>
    </location>
</feature>
<evidence type="ECO:0000256" key="1">
    <source>
        <dbReference type="ARBA" id="ARBA00006432"/>
    </source>
</evidence>
<evidence type="ECO:0000313" key="6">
    <source>
        <dbReference type="Proteomes" id="UP000269721"/>
    </source>
</evidence>
<dbReference type="InterPro" id="IPR042099">
    <property type="entry name" value="ANL_N_sf"/>
</dbReference>
<dbReference type="Gene3D" id="3.40.50.12780">
    <property type="entry name" value="N-terminal domain of ligase-like"/>
    <property type="match status" value="1"/>
</dbReference>
<dbReference type="InterPro" id="IPR032387">
    <property type="entry name" value="ACAS_N"/>
</dbReference>
<dbReference type="EC" id="6.2.1.1" evidence="2"/>
<dbReference type="PANTHER" id="PTHR24095:SF14">
    <property type="entry name" value="ACETYL-COENZYME A SYNTHETASE 1"/>
    <property type="match status" value="1"/>
</dbReference>
<organism evidence="5 6">
    <name type="scientific">Blyttiomyces helicus</name>
    <dbReference type="NCBI Taxonomy" id="388810"/>
    <lineage>
        <taxon>Eukaryota</taxon>
        <taxon>Fungi</taxon>
        <taxon>Fungi incertae sedis</taxon>
        <taxon>Chytridiomycota</taxon>
        <taxon>Chytridiomycota incertae sedis</taxon>
        <taxon>Chytridiomycetes</taxon>
        <taxon>Chytridiomycetes incertae sedis</taxon>
        <taxon>Blyttiomyces</taxon>
    </lineage>
</organism>
<dbReference type="Pfam" id="PF16177">
    <property type="entry name" value="ACAS_N"/>
    <property type="match status" value="1"/>
</dbReference>
<dbReference type="GO" id="GO:0005829">
    <property type="term" value="C:cytosol"/>
    <property type="evidence" value="ECO:0007669"/>
    <property type="project" value="TreeGrafter"/>
</dbReference>
<dbReference type="GO" id="GO:0003987">
    <property type="term" value="F:acetate-CoA ligase activity"/>
    <property type="evidence" value="ECO:0007669"/>
    <property type="project" value="UniProtKB-EC"/>
</dbReference>
<accession>A0A4P9VWP8</accession>
<feature type="domain" description="AMP-dependent synthetase/ligase" evidence="3">
    <location>
        <begin position="93"/>
        <end position="451"/>
    </location>
</feature>
<dbReference type="PANTHER" id="PTHR24095">
    <property type="entry name" value="ACETYL-COENZYME A SYNTHETASE"/>
    <property type="match status" value="1"/>
</dbReference>
<dbReference type="Proteomes" id="UP000269721">
    <property type="component" value="Unassembled WGS sequence"/>
</dbReference>